<evidence type="ECO:0000313" key="3">
    <source>
        <dbReference type="EMBL" id="EME42370.1"/>
    </source>
</evidence>
<reference evidence="4" key="1">
    <citation type="journal article" date="2012" name="PLoS Genet.">
        <title>The genomes of the fungal plant pathogens Cladosporium fulvum and Dothistroma septosporum reveal adaptation to different hosts and lifestyles but also signatures of common ancestry.</title>
        <authorList>
            <person name="de Wit P.J.G.M."/>
            <person name="van der Burgt A."/>
            <person name="Oekmen B."/>
            <person name="Stergiopoulos I."/>
            <person name="Abd-Elsalam K.A."/>
            <person name="Aerts A.L."/>
            <person name="Bahkali A.H."/>
            <person name="Beenen H.G."/>
            <person name="Chettri P."/>
            <person name="Cox M.P."/>
            <person name="Datema E."/>
            <person name="de Vries R.P."/>
            <person name="Dhillon B."/>
            <person name="Ganley A.R."/>
            <person name="Griffiths S.A."/>
            <person name="Guo Y."/>
            <person name="Hamelin R.C."/>
            <person name="Henrissat B."/>
            <person name="Kabir M.S."/>
            <person name="Jashni M.K."/>
            <person name="Kema G."/>
            <person name="Klaubauf S."/>
            <person name="Lapidus A."/>
            <person name="Levasseur A."/>
            <person name="Lindquist E."/>
            <person name="Mehrabi R."/>
            <person name="Ohm R.A."/>
            <person name="Owen T.J."/>
            <person name="Salamov A."/>
            <person name="Schwelm A."/>
            <person name="Schijlen E."/>
            <person name="Sun H."/>
            <person name="van den Burg H.A."/>
            <person name="van Ham R.C.H.J."/>
            <person name="Zhang S."/>
            <person name="Goodwin S.B."/>
            <person name="Grigoriev I.V."/>
            <person name="Collemare J."/>
            <person name="Bradshaw R.E."/>
        </authorList>
    </citation>
    <scope>NUCLEOTIDE SEQUENCE [LARGE SCALE GENOMIC DNA]</scope>
    <source>
        <strain evidence="4">NZE10 / CBS 128990</strain>
    </source>
</reference>
<evidence type="ECO:0000256" key="2">
    <source>
        <dbReference type="SAM" id="Phobius"/>
    </source>
</evidence>
<feature type="region of interest" description="Disordered" evidence="1">
    <location>
        <begin position="117"/>
        <end position="213"/>
    </location>
</feature>
<organism evidence="3 4">
    <name type="scientific">Dothistroma septosporum (strain NZE10 / CBS 128990)</name>
    <name type="common">Red band needle blight fungus</name>
    <name type="synonym">Mycosphaerella pini</name>
    <dbReference type="NCBI Taxonomy" id="675120"/>
    <lineage>
        <taxon>Eukaryota</taxon>
        <taxon>Fungi</taxon>
        <taxon>Dikarya</taxon>
        <taxon>Ascomycota</taxon>
        <taxon>Pezizomycotina</taxon>
        <taxon>Dothideomycetes</taxon>
        <taxon>Dothideomycetidae</taxon>
        <taxon>Mycosphaerellales</taxon>
        <taxon>Mycosphaerellaceae</taxon>
        <taxon>Dothistroma</taxon>
    </lineage>
</organism>
<keyword evidence="2" id="KW-1133">Transmembrane helix</keyword>
<keyword evidence="2" id="KW-0812">Transmembrane</keyword>
<dbReference type="OMA" id="MSSHPLE"/>
<dbReference type="Proteomes" id="UP000016933">
    <property type="component" value="Unassembled WGS sequence"/>
</dbReference>
<feature type="compositionally biased region" description="Basic and acidic residues" evidence="1">
    <location>
        <begin position="130"/>
        <end position="152"/>
    </location>
</feature>
<feature type="compositionally biased region" description="Basic and acidic residues" evidence="1">
    <location>
        <begin position="163"/>
        <end position="183"/>
    </location>
</feature>
<feature type="transmembrane region" description="Helical" evidence="2">
    <location>
        <begin position="75"/>
        <end position="97"/>
    </location>
</feature>
<dbReference type="eggNOG" id="ENOG502SX24">
    <property type="taxonomic scope" value="Eukaryota"/>
</dbReference>
<dbReference type="OrthoDB" id="6509908at2759"/>
<keyword evidence="2" id="KW-0472">Membrane</keyword>
<keyword evidence="4" id="KW-1185">Reference proteome</keyword>
<feature type="compositionally biased region" description="Basic residues" evidence="1">
    <location>
        <begin position="117"/>
        <end position="129"/>
    </location>
</feature>
<gene>
    <name evidence="3" type="ORF">DOTSEDRAFT_81275</name>
</gene>
<protein>
    <submittedName>
        <fullName evidence="3">Uncharacterized protein</fullName>
    </submittedName>
</protein>
<dbReference type="EMBL" id="KB446541">
    <property type="protein sequence ID" value="EME42370.1"/>
    <property type="molecule type" value="Genomic_DNA"/>
</dbReference>
<sequence>MPALPYHDPTFESDARALDTRQLRRATTTIAHALSHTARSMLNRIPHILSKRQSGGVLAIPTQYQGIDAGPAPGAVAGIVLGSIAGFLLLIWILWIASSGSGFIRSSTLTEEDVVVRRRSRSRGTRRSHARTEMTSRSPRRERVIRQERIVRDSVPPPRQPSRIRETVLVDDMRGPPERRVDGDDIVEVIEEHSSIGVPEPRRKNRRSSGGYR</sequence>
<name>N1PLE0_DOTSN</name>
<dbReference type="HOGENOM" id="CLU_087045_1_1_1"/>
<evidence type="ECO:0000256" key="1">
    <source>
        <dbReference type="SAM" id="MobiDB-lite"/>
    </source>
</evidence>
<evidence type="ECO:0000313" key="4">
    <source>
        <dbReference type="Proteomes" id="UP000016933"/>
    </source>
</evidence>
<accession>N1PLE0</accession>
<proteinExistence type="predicted"/>
<reference evidence="3 4" key="2">
    <citation type="journal article" date="2012" name="PLoS Pathog.">
        <title>Diverse lifestyles and strategies of plant pathogenesis encoded in the genomes of eighteen Dothideomycetes fungi.</title>
        <authorList>
            <person name="Ohm R.A."/>
            <person name="Feau N."/>
            <person name="Henrissat B."/>
            <person name="Schoch C.L."/>
            <person name="Horwitz B.A."/>
            <person name="Barry K.W."/>
            <person name="Condon B.J."/>
            <person name="Copeland A.C."/>
            <person name="Dhillon B."/>
            <person name="Glaser F."/>
            <person name="Hesse C.N."/>
            <person name="Kosti I."/>
            <person name="LaButti K."/>
            <person name="Lindquist E.A."/>
            <person name="Lucas S."/>
            <person name="Salamov A.A."/>
            <person name="Bradshaw R.E."/>
            <person name="Ciuffetti L."/>
            <person name="Hamelin R.C."/>
            <person name="Kema G.H.J."/>
            <person name="Lawrence C."/>
            <person name="Scott J.A."/>
            <person name="Spatafora J.W."/>
            <person name="Turgeon B.G."/>
            <person name="de Wit P.J.G.M."/>
            <person name="Zhong S."/>
            <person name="Goodwin S.B."/>
            <person name="Grigoriev I.V."/>
        </authorList>
    </citation>
    <scope>NUCLEOTIDE SEQUENCE [LARGE SCALE GENOMIC DNA]</scope>
    <source>
        <strain evidence="4">NZE10 / CBS 128990</strain>
    </source>
</reference>
<dbReference type="AlphaFoldDB" id="N1PLE0"/>